<dbReference type="PANTHER" id="PTHR33393:SF11">
    <property type="entry name" value="POLYGLUTAMINE SYNTHESIS ACCESSORY PROTEIN RV0574C-RELATED"/>
    <property type="match status" value="1"/>
</dbReference>
<dbReference type="AlphaFoldDB" id="A0AB39UXR7"/>
<reference evidence="3" key="1">
    <citation type="submission" date="2024-05" db="EMBL/GenBank/DDBJ databases">
        <title>Genome sequencing of novel strain.</title>
        <authorList>
            <person name="Ganbat D."/>
            <person name="Ganbat S."/>
            <person name="Lee S.-J."/>
        </authorList>
    </citation>
    <scope>NUCLEOTIDE SEQUENCE</scope>
    <source>
        <strain evidence="3">SMD15-11</strain>
    </source>
</reference>
<evidence type="ECO:0000259" key="2">
    <source>
        <dbReference type="SMART" id="SM00854"/>
    </source>
</evidence>
<dbReference type="KEGG" id="tcd:AAIA72_03085"/>
<sequence length="323" mass="36081">MTTENKLKIALAGDICCGDHYFNMGSGLVSAIQKGSDPFAVIRDKLQGCDLFMGNLESVISVGNFESGYKNQAFIAPPEAADLLDFSGVNVLNVANNHFEQHGPRKARDCISLLRDKGYIVVGEKSKPWEIVNAKGVNVFIVGVSMVDKPHGDAGVVFYHDISHVENLLKNEASECDLKAISIHWGEENTLDLHDRNTLVEKLLDLGINIVHGHHPHILQDFILSDNSFVSYSLGNFIFDLNWNDANRFSECILLNWNGDLGFNGLELVRNFINDEFQLSTKKIGSRRREAARKLSYFLFNLFGKGGRGQKIAFLMDKMFGRL</sequence>
<dbReference type="Pfam" id="PF09587">
    <property type="entry name" value="PGA_cap"/>
    <property type="match status" value="1"/>
</dbReference>
<dbReference type="SUPFAM" id="SSF56300">
    <property type="entry name" value="Metallo-dependent phosphatases"/>
    <property type="match status" value="1"/>
</dbReference>
<proteinExistence type="inferred from homology"/>
<name>A0AB39UXR7_9GAMM</name>
<dbReference type="RefSeq" id="WP_369601986.1">
    <property type="nucleotide sequence ID" value="NZ_CP154858.1"/>
</dbReference>
<evidence type="ECO:0000313" key="3">
    <source>
        <dbReference type="EMBL" id="XDT72985.1"/>
    </source>
</evidence>
<accession>A0AB39UXR7</accession>
<dbReference type="GO" id="GO:0016787">
    <property type="term" value="F:hydrolase activity"/>
    <property type="evidence" value="ECO:0007669"/>
    <property type="project" value="UniProtKB-KW"/>
</dbReference>
<organism evidence="3">
    <name type="scientific">Thermohahella caldifontis</name>
    <dbReference type="NCBI Taxonomy" id="3142973"/>
    <lineage>
        <taxon>Bacteria</taxon>
        <taxon>Pseudomonadati</taxon>
        <taxon>Pseudomonadota</taxon>
        <taxon>Gammaproteobacteria</taxon>
        <taxon>Oceanospirillales</taxon>
        <taxon>Hahellaceae</taxon>
        <taxon>Thermohahella</taxon>
    </lineage>
</organism>
<protein>
    <submittedName>
        <fullName evidence="3">CapA family protein</fullName>
        <ecNumber evidence="3">3.1.-.-</ecNumber>
    </submittedName>
</protein>
<evidence type="ECO:0000256" key="1">
    <source>
        <dbReference type="ARBA" id="ARBA00005662"/>
    </source>
</evidence>
<dbReference type="Gene3D" id="3.60.21.10">
    <property type="match status" value="1"/>
</dbReference>
<dbReference type="PANTHER" id="PTHR33393">
    <property type="entry name" value="POLYGLUTAMINE SYNTHESIS ACCESSORY PROTEIN RV0574C-RELATED"/>
    <property type="match status" value="1"/>
</dbReference>
<keyword evidence="3" id="KW-0378">Hydrolase</keyword>
<dbReference type="EMBL" id="CP154858">
    <property type="protein sequence ID" value="XDT72985.1"/>
    <property type="molecule type" value="Genomic_DNA"/>
</dbReference>
<comment type="similarity">
    <text evidence="1">Belongs to the CapA family.</text>
</comment>
<dbReference type="InterPro" id="IPR052169">
    <property type="entry name" value="CW_Biosynth-Accessory"/>
</dbReference>
<feature type="domain" description="Capsule synthesis protein CapA" evidence="2">
    <location>
        <begin position="8"/>
        <end position="241"/>
    </location>
</feature>
<dbReference type="EC" id="3.1.-.-" evidence="3"/>
<dbReference type="SMART" id="SM00854">
    <property type="entry name" value="PGA_cap"/>
    <property type="match status" value="1"/>
</dbReference>
<gene>
    <name evidence="3" type="ORF">AAIA72_03085</name>
</gene>
<dbReference type="InterPro" id="IPR019079">
    <property type="entry name" value="Capsule_synth_CapA"/>
</dbReference>
<dbReference type="InterPro" id="IPR029052">
    <property type="entry name" value="Metallo-depent_PP-like"/>
</dbReference>